<evidence type="ECO:0000313" key="1">
    <source>
        <dbReference type="EMBL" id="MFC6713814.1"/>
    </source>
</evidence>
<dbReference type="InterPro" id="IPR023198">
    <property type="entry name" value="PGP-like_dom2"/>
</dbReference>
<dbReference type="InterPro" id="IPR023214">
    <property type="entry name" value="HAD_sf"/>
</dbReference>
<dbReference type="SFLD" id="SFLDG01129">
    <property type="entry name" value="C1.5:_HAD__Beta-PGM__Phosphata"/>
    <property type="match status" value="1"/>
</dbReference>
<name>A0ABW2AS60_9MICO</name>
<evidence type="ECO:0000313" key="2">
    <source>
        <dbReference type="Proteomes" id="UP001596356"/>
    </source>
</evidence>
<dbReference type="SUPFAM" id="SSF56784">
    <property type="entry name" value="HAD-like"/>
    <property type="match status" value="1"/>
</dbReference>
<dbReference type="Gene3D" id="1.10.150.240">
    <property type="entry name" value="Putative phosphatase, domain 2"/>
    <property type="match status" value="1"/>
</dbReference>
<dbReference type="CDD" id="cd07505">
    <property type="entry name" value="HAD_BPGM-like"/>
    <property type="match status" value="1"/>
</dbReference>
<accession>A0ABW2AS60</accession>
<comment type="caution">
    <text evidence="1">The sequence shown here is derived from an EMBL/GenBank/DDBJ whole genome shotgun (WGS) entry which is preliminary data.</text>
</comment>
<protein>
    <submittedName>
        <fullName evidence="1">HAD family hydrolase</fullName>
    </submittedName>
</protein>
<sequence length="225" mass="23870">MPLPAAVLWDMDGTLVDTEPYWIGAEKDLVAAHGGVWTDAMAKECVGNTLLRSAQIIIDNSDVTMTPEQVVDHLIGQVLTAMRRHMPWRPGARELLAEAVRAGVPNALVTMSYTVLADELVAALPDGSFDTVVTGDVVTHGKPHPEPYLTAASLLDVRPEDAVAIEDSPTGARSAVAAGVPTIAVPHVVEVPQMDGAVQVDTLAGLRLADLTALFSDRNEPLNTK</sequence>
<dbReference type="InterPro" id="IPR036412">
    <property type="entry name" value="HAD-like_sf"/>
</dbReference>
<dbReference type="InterPro" id="IPR006439">
    <property type="entry name" value="HAD-SF_hydro_IA"/>
</dbReference>
<dbReference type="NCBIfam" id="TIGR01509">
    <property type="entry name" value="HAD-SF-IA-v3"/>
    <property type="match status" value="1"/>
</dbReference>
<dbReference type="Pfam" id="PF13419">
    <property type="entry name" value="HAD_2"/>
    <property type="match status" value="1"/>
</dbReference>
<dbReference type="Proteomes" id="UP001596356">
    <property type="component" value="Unassembled WGS sequence"/>
</dbReference>
<reference evidence="2" key="1">
    <citation type="journal article" date="2019" name="Int. J. Syst. Evol. Microbiol.">
        <title>The Global Catalogue of Microorganisms (GCM) 10K type strain sequencing project: providing services to taxonomists for standard genome sequencing and annotation.</title>
        <authorList>
            <consortium name="The Broad Institute Genomics Platform"/>
            <consortium name="The Broad Institute Genome Sequencing Center for Infectious Disease"/>
            <person name="Wu L."/>
            <person name="Ma J."/>
        </authorList>
    </citation>
    <scope>NUCLEOTIDE SEQUENCE [LARGE SCALE GENOMIC DNA]</scope>
    <source>
        <strain evidence="2">NBRC 106593</strain>
    </source>
</reference>
<dbReference type="SFLD" id="SFLDS00003">
    <property type="entry name" value="Haloacid_Dehalogenase"/>
    <property type="match status" value="1"/>
</dbReference>
<proteinExistence type="predicted"/>
<dbReference type="RefSeq" id="WP_377821858.1">
    <property type="nucleotide sequence ID" value="NZ_JBHSWJ010000002.1"/>
</dbReference>
<keyword evidence="2" id="KW-1185">Reference proteome</keyword>
<dbReference type="GO" id="GO:0016787">
    <property type="term" value="F:hydrolase activity"/>
    <property type="evidence" value="ECO:0007669"/>
    <property type="project" value="UniProtKB-KW"/>
</dbReference>
<dbReference type="PANTHER" id="PTHR18901:SF38">
    <property type="entry name" value="PSEUDOURIDINE-5'-PHOSPHATASE"/>
    <property type="match status" value="1"/>
</dbReference>
<organism evidence="1 2">
    <name type="scientific">Branchiibius cervicis</name>
    <dbReference type="NCBI Taxonomy" id="908252"/>
    <lineage>
        <taxon>Bacteria</taxon>
        <taxon>Bacillati</taxon>
        <taxon>Actinomycetota</taxon>
        <taxon>Actinomycetes</taxon>
        <taxon>Micrococcales</taxon>
        <taxon>Dermacoccaceae</taxon>
        <taxon>Branchiibius</taxon>
    </lineage>
</organism>
<keyword evidence="1" id="KW-0378">Hydrolase</keyword>
<dbReference type="EMBL" id="JBHSWJ010000002">
    <property type="protein sequence ID" value="MFC6713814.1"/>
    <property type="molecule type" value="Genomic_DNA"/>
</dbReference>
<dbReference type="InterPro" id="IPR041492">
    <property type="entry name" value="HAD_2"/>
</dbReference>
<dbReference type="PANTHER" id="PTHR18901">
    <property type="entry name" value="2-DEOXYGLUCOSE-6-PHOSPHATE PHOSPHATASE 2"/>
    <property type="match status" value="1"/>
</dbReference>
<gene>
    <name evidence="1" type="ORF">ACFQBT_08245</name>
</gene>
<dbReference type="Gene3D" id="3.40.50.1000">
    <property type="entry name" value="HAD superfamily/HAD-like"/>
    <property type="match status" value="1"/>
</dbReference>